<name>A0A0K9UM70_VIBCL</name>
<organism evidence="1 2">
    <name type="scientific">Vibrio cholerae 2740-80</name>
    <dbReference type="NCBI Taxonomy" id="412614"/>
    <lineage>
        <taxon>Bacteria</taxon>
        <taxon>Pseudomonadati</taxon>
        <taxon>Pseudomonadota</taxon>
        <taxon>Gammaproteobacteria</taxon>
        <taxon>Vibrionales</taxon>
        <taxon>Vibrionaceae</taxon>
        <taxon>Vibrio</taxon>
    </lineage>
</organism>
<proteinExistence type="predicted"/>
<accession>A0A0K9UM70</accession>
<protein>
    <submittedName>
        <fullName evidence="1">Uncharacterized protein</fullName>
    </submittedName>
</protein>
<evidence type="ECO:0000313" key="1">
    <source>
        <dbReference type="EMBL" id="KNA57114.1"/>
    </source>
</evidence>
<gene>
    <name evidence="1" type="ORF">VC274080_023814</name>
</gene>
<dbReference type="RefSeq" id="WP_016710990.1">
    <property type="nucleotide sequence ID" value="NZ_CP016325.1"/>
</dbReference>
<dbReference type="EMBL" id="AAUT02000026">
    <property type="protein sequence ID" value="KNA57114.1"/>
    <property type="molecule type" value="Genomic_DNA"/>
</dbReference>
<reference evidence="1 2" key="1">
    <citation type="submission" date="2007-01" db="EMBL/GenBank/DDBJ databases">
        <authorList>
            <person name="Kobayashi T."/>
            <person name="Suzuki M."/>
            <person name="Inoue H."/>
            <person name="Itai R.N."/>
            <person name="Takahashi M."/>
            <person name="Nakanishi H."/>
            <person name="Mori S."/>
            <person name="Nishizawa N.K."/>
        </authorList>
    </citation>
    <scope>NUCLEOTIDE SEQUENCE [LARGE SCALE GENOMIC DNA]</scope>
    <source>
        <strain evidence="1 2">2740-80</strain>
    </source>
</reference>
<reference evidence="1 2" key="2">
    <citation type="submission" date="2010-08" db="EMBL/GenBank/DDBJ databases">
        <title>The Genome Sequence of Vibrio cholerae strain 2740-80.</title>
        <authorList>
            <consortium name="The Broad Institute Genome Sequencing Platform"/>
            <person name="Colwell R."/>
            <person name="Young S.K."/>
            <person name="Zeng Q."/>
            <person name="Alvarado L."/>
            <person name="Berlin A."/>
            <person name="Chapman S."/>
            <person name="Chen Z."/>
            <person name="Freedman E."/>
            <person name="Gellesch M."/>
            <person name="Goldberg J."/>
            <person name="Griggs A."/>
            <person name="Gujja S."/>
            <person name="Heilman E."/>
            <person name="Heiman D."/>
            <person name="Howarth C."/>
            <person name="Larson L."/>
            <person name="Mehta T."/>
            <person name="Neiman D.N."/>
            <person name="Park D."/>
            <person name="Pearson M."/>
            <person name="Roberts A."/>
            <person name="Saif S."/>
            <person name="Shenoy N."/>
            <person name="Sisk P."/>
            <person name="Stolte C."/>
            <person name="Sykes S."/>
            <person name="White J."/>
            <person name="Yandava C."/>
            <person name="Borodovsky M."/>
            <person name="Heidelberg J."/>
            <person name="Haas B."/>
            <person name="Nusbaum C."/>
            <person name="Birren B."/>
        </authorList>
    </citation>
    <scope>NUCLEOTIDE SEQUENCE [LARGE SCALE GENOMIC DNA]</scope>
    <source>
        <strain evidence="1 2">2740-80</strain>
    </source>
</reference>
<dbReference type="AlphaFoldDB" id="A0A0K9UM70"/>
<sequence length="162" mass="18276">MFNRVLVYKRTHTGDPNLAGDFGVNDCMGKVRGYDYDAVIGVGGIGHEPTRYGIQRKVNWVGINPTRFTNSVKKRCDIVRFSKFVLLEDQGPDFQMLAPLLAKRLYDNKARFLLSSLNEQELLEANTVIEHCLNLESIKKQGTYKSGCKSTCFPRKIVGNVT</sequence>
<evidence type="ECO:0000313" key="2">
    <source>
        <dbReference type="Proteomes" id="UP000003017"/>
    </source>
</evidence>
<dbReference type="Proteomes" id="UP000003017">
    <property type="component" value="Unassembled WGS sequence"/>
</dbReference>
<comment type="caution">
    <text evidence="1">The sequence shown here is derived from an EMBL/GenBank/DDBJ whole genome shotgun (WGS) entry which is preliminary data.</text>
</comment>